<comment type="caution">
    <text evidence="1">The sequence shown here is derived from an EMBL/GenBank/DDBJ whole genome shotgun (WGS) entry which is preliminary data.</text>
</comment>
<sequence length="42" mass="4571">MKFCRLGVLALWKGAGPTVVRAMALNIGMLALPLMIKKLLQC</sequence>
<protein>
    <submittedName>
        <fullName evidence="1">Uncharacterized protein</fullName>
    </submittedName>
</protein>
<dbReference type="STRING" id="93759.A0A1R3HRA1"/>
<organism evidence="1 2">
    <name type="scientific">Corchorus olitorius</name>
    <dbReference type="NCBI Taxonomy" id="93759"/>
    <lineage>
        <taxon>Eukaryota</taxon>
        <taxon>Viridiplantae</taxon>
        <taxon>Streptophyta</taxon>
        <taxon>Embryophyta</taxon>
        <taxon>Tracheophyta</taxon>
        <taxon>Spermatophyta</taxon>
        <taxon>Magnoliopsida</taxon>
        <taxon>eudicotyledons</taxon>
        <taxon>Gunneridae</taxon>
        <taxon>Pentapetalae</taxon>
        <taxon>rosids</taxon>
        <taxon>malvids</taxon>
        <taxon>Malvales</taxon>
        <taxon>Malvaceae</taxon>
        <taxon>Grewioideae</taxon>
        <taxon>Apeibeae</taxon>
        <taxon>Corchorus</taxon>
    </lineage>
</organism>
<proteinExistence type="predicted"/>
<dbReference type="Proteomes" id="UP000187203">
    <property type="component" value="Unassembled WGS sequence"/>
</dbReference>
<name>A0A1R3HRA1_9ROSI</name>
<accession>A0A1R3HRA1</accession>
<reference evidence="2" key="1">
    <citation type="submission" date="2013-09" db="EMBL/GenBank/DDBJ databases">
        <title>Corchorus olitorius genome sequencing.</title>
        <authorList>
            <person name="Alam M."/>
            <person name="Haque M.S."/>
            <person name="Islam M.S."/>
            <person name="Emdad E.M."/>
            <person name="Islam M.M."/>
            <person name="Ahmed B."/>
            <person name="Halim A."/>
            <person name="Hossen Q.M.M."/>
            <person name="Hossain M.Z."/>
            <person name="Ahmed R."/>
            <person name="Khan M.M."/>
            <person name="Islam R."/>
            <person name="Rashid M.M."/>
            <person name="Khan S.A."/>
            <person name="Rahman M.S."/>
            <person name="Alam M."/>
            <person name="Yahiya A.S."/>
            <person name="Khan M.S."/>
            <person name="Azam M.S."/>
            <person name="Haque T."/>
            <person name="Lashkar M.Z.H."/>
            <person name="Akhand A.I."/>
            <person name="Morshed G."/>
            <person name="Roy S."/>
            <person name="Uddin K.S."/>
            <person name="Rabeya T."/>
            <person name="Hossain A.S."/>
            <person name="Chowdhury A."/>
            <person name="Snigdha A.R."/>
            <person name="Mortoza M.S."/>
            <person name="Matin S.A."/>
            <person name="Hoque S.M.E."/>
            <person name="Islam M.K."/>
            <person name="Roy D.K."/>
            <person name="Haider R."/>
            <person name="Moosa M.M."/>
            <person name="Elias S.M."/>
            <person name="Hasan A.M."/>
            <person name="Jahan S."/>
            <person name="Shafiuddin M."/>
            <person name="Mahmood N."/>
            <person name="Shommy N.S."/>
        </authorList>
    </citation>
    <scope>NUCLEOTIDE SEQUENCE [LARGE SCALE GENOMIC DNA]</scope>
    <source>
        <strain evidence="2">cv. O-4</strain>
    </source>
</reference>
<dbReference type="AlphaFoldDB" id="A0A1R3HRA1"/>
<dbReference type="OrthoDB" id="1681314at2759"/>
<evidence type="ECO:0000313" key="1">
    <source>
        <dbReference type="EMBL" id="OMO72750.1"/>
    </source>
</evidence>
<evidence type="ECO:0000313" key="2">
    <source>
        <dbReference type="Proteomes" id="UP000187203"/>
    </source>
</evidence>
<dbReference type="EMBL" id="AWUE01019606">
    <property type="protein sequence ID" value="OMO72750.1"/>
    <property type="molecule type" value="Genomic_DNA"/>
</dbReference>
<gene>
    <name evidence="1" type="ORF">COLO4_27481</name>
</gene>
<keyword evidence="2" id="KW-1185">Reference proteome</keyword>